<evidence type="ECO:0000256" key="8">
    <source>
        <dbReference type="RuleBase" id="RU000673"/>
    </source>
</evidence>
<accession>A0A1J5E3D9</accession>
<evidence type="ECO:0000313" key="11">
    <source>
        <dbReference type="Proteomes" id="UP000183085"/>
    </source>
</evidence>
<evidence type="ECO:0000313" key="10">
    <source>
        <dbReference type="EMBL" id="OIP42131.1"/>
    </source>
</evidence>
<sequence length="201" mass="22337">MRFHWANKGVVSLEKDKWVIIGLGNPGEQYSQTRHNVGFMVINHLCRLHNIKLAQNKCQARIGEGEIHEKTVILAKPTTFMNLSGKSVVELCKRCRISSSQIIVIHDDVSLPVGKIRVRSQGSSGGHNGIQSIIACLGTKEFPRIRIGIGSPSEGMDMAEFVLSRFEKEEMATMNQSIELIAMVVDTIMNDGVEVAMNKYN</sequence>
<evidence type="ECO:0000256" key="3">
    <source>
        <dbReference type="ARBA" id="ARBA00022801"/>
    </source>
</evidence>
<evidence type="ECO:0000256" key="1">
    <source>
        <dbReference type="ARBA" id="ARBA00013260"/>
    </source>
</evidence>
<dbReference type="PROSITE" id="PS01195">
    <property type="entry name" value="PEPT_TRNA_HYDROL_1"/>
    <property type="match status" value="1"/>
</dbReference>
<evidence type="ECO:0000256" key="9">
    <source>
        <dbReference type="RuleBase" id="RU004320"/>
    </source>
</evidence>
<dbReference type="SUPFAM" id="SSF53178">
    <property type="entry name" value="Peptidyl-tRNA hydrolase-like"/>
    <property type="match status" value="1"/>
</dbReference>
<keyword evidence="7" id="KW-0963">Cytoplasm</keyword>
<comment type="subcellular location">
    <subcellularLocation>
        <location evidence="7">Cytoplasm</location>
    </subcellularLocation>
</comment>
<dbReference type="InterPro" id="IPR001328">
    <property type="entry name" value="Pept_tRNA_hydro"/>
</dbReference>
<feature type="binding site" evidence="7">
    <location>
        <position position="128"/>
    </location>
    <ligand>
        <name>tRNA</name>
        <dbReference type="ChEBI" id="CHEBI:17843"/>
    </ligand>
</feature>
<dbReference type="GO" id="GO:0005737">
    <property type="term" value="C:cytoplasm"/>
    <property type="evidence" value="ECO:0007669"/>
    <property type="project" value="UniProtKB-SubCell"/>
</dbReference>
<comment type="function">
    <text evidence="7">Hydrolyzes ribosome-free peptidyl-tRNAs (with 1 or more amino acids incorporated), which drop off the ribosome during protein synthesis, or as a result of ribosome stalling.</text>
</comment>
<gene>
    <name evidence="7" type="primary">pth</name>
    <name evidence="10" type="ORF">AUJ95_02100</name>
</gene>
<comment type="function">
    <text evidence="7">Catalyzes the release of premature peptidyl moieties from peptidyl-tRNA molecules trapped in stalled 50S ribosomal subunits, and thus maintains levels of free tRNAs and 50S ribosomes.</text>
</comment>
<dbReference type="Gene3D" id="3.40.50.1470">
    <property type="entry name" value="Peptidyl-tRNA hydrolase"/>
    <property type="match status" value="1"/>
</dbReference>
<dbReference type="HAMAP" id="MF_00083">
    <property type="entry name" value="Pept_tRNA_hydro_bact"/>
    <property type="match status" value="1"/>
</dbReference>
<evidence type="ECO:0000256" key="2">
    <source>
        <dbReference type="ARBA" id="ARBA00022555"/>
    </source>
</evidence>
<comment type="catalytic activity">
    <reaction evidence="7 8">
        <text>an N-acyl-L-alpha-aminoacyl-tRNA + H2O = an N-acyl-L-amino acid + a tRNA + H(+)</text>
        <dbReference type="Rhea" id="RHEA:54448"/>
        <dbReference type="Rhea" id="RHEA-COMP:10123"/>
        <dbReference type="Rhea" id="RHEA-COMP:13883"/>
        <dbReference type="ChEBI" id="CHEBI:15377"/>
        <dbReference type="ChEBI" id="CHEBI:15378"/>
        <dbReference type="ChEBI" id="CHEBI:59874"/>
        <dbReference type="ChEBI" id="CHEBI:78442"/>
        <dbReference type="ChEBI" id="CHEBI:138191"/>
        <dbReference type="EC" id="3.1.1.29"/>
    </reaction>
</comment>
<dbReference type="FunFam" id="3.40.50.1470:FF:000001">
    <property type="entry name" value="Peptidyl-tRNA hydrolase"/>
    <property type="match status" value="1"/>
</dbReference>
<dbReference type="EC" id="3.1.1.29" evidence="1 7"/>
<dbReference type="EMBL" id="MNYI01000059">
    <property type="protein sequence ID" value="OIP42131.1"/>
    <property type="molecule type" value="Genomic_DNA"/>
</dbReference>
<feature type="binding site" evidence="7">
    <location>
        <position position="80"/>
    </location>
    <ligand>
        <name>tRNA</name>
        <dbReference type="ChEBI" id="CHEBI:17843"/>
    </ligand>
</feature>
<dbReference type="CDD" id="cd00462">
    <property type="entry name" value="PTH"/>
    <property type="match status" value="1"/>
</dbReference>
<dbReference type="GO" id="GO:0004045">
    <property type="term" value="F:peptidyl-tRNA hydrolase activity"/>
    <property type="evidence" value="ECO:0007669"/>
    <property type="project" value="UniProtKB-UniRule"/>
</dbReference>
<comment type="caution">
    <text evidence="10">The sequence shown here is derived from an EMBL/GenBank/DDBJ whole genome shotgun (WGS) entry which is preliminary data.</text>
</comment>
<dbReference type="GO" id="GO:0072344">
    <property type="term" value="P:rescue of stalled ribosome"/>
    <property type="evidence" value="ECO:0007669"/>
    <property type="project" value="UniProtKB-UniRule"/>
</dbReference>
<reference evidence="10 11" key="1">
    <citation type="journal article" date="2016" name="Environ. Microbiol.">
        <title>Genomic resolution of a cold subsurface aquifer community provides metabolic insights for novel microbes adapted to high CO concentrations.</title>
        <authorList>
            <person name="Probst A.J."/>
            <person name="Castelle C.J."/>
            <person name="Singh A."/>
            <person name="Brown C.T."/>
            <person name="Anantharaman K."/>
            <person name="Sharon I."/>
            <person name="Hug L.A."/>
            <person name="Burstein D."/>
            <person name="Emerson J.B."/>
            <person name="Thomas B.C."/>
            <person name="Banfield J.F."/>
        </authorList>
    </citation>
    <scope>NUCLEOTIDE SEQUENCE [LARGE SCALE GENOMIC DNA]</scope>
    <source>
        <strain evidence="10">CG2_30_40_21</strain>
    </source>
</reference>
<dbReference type="Proteomes" id="UP000183085">
    <property type="component" value="Unassembled WGS sequence"/>
</dbReference>
<dbReference type="GO" id="GO:0000049">
    <property type="term" value="F:tRNA binding"/>
    <property type="evidence" value="ECO:0007669"/>
    <property type="project" value="UniProtKB-UniRule"/>
</dbReference>
<evidence type="ECO:0000256" key="5">
    <source>
        <dbReference type="ARBA" id="ARBA00038063"/>
    </source>
</evidence>
<dbReference type="PANTHER" id="PTHR17224">
    <property type="entry name" value="PEPTIDYL-TRNA HYDROLASE"/>
    <property type="match status" value="1"/>
</dbReference>
<feature type="site" description="Discriminates between blocked and unblocked aminoacyl-tRNA" evidence="7">
    <location>
        <position position="25"/>
    </location>
</feature>
<evidence type="ECO:0000256" key="7">
    <source>
        <dbReference type="HAMAP-Rule" id="MF_00083"/>
    </source>
</evidence>
<name>A0A1J5E3D9_9BACT</name>
<dbReference type="PANTHER" id="PTHR17224:SF1">
    <property type="entry name" value="PEPTIDYL-TRNA HYDROLASE"/>
    <property type="match status" value="1"/>
</dbReference>
<feature type="binding site" evidence="7">
    <location>
        <position position="30"/>
    </location>
    <ligand>
        <name>tRNA</name>
        <dbReference type="ChEBI" id="CHEBI:17843"/>
    </ligand>
</feature>
<protein>
    <recommendedName>
        <fullName evidence="6 7">Peptidyl-tRNA hydrolase</fullName>
        <shortName evidence="7">Pth</shortName>
        <ecNumber evidence="1 7">3.1.1.29</ecNumber>
    </recommendedName>
</protein>
<keyword evidence="4 7" id="KW-0694">RNA-binding</keyword>
<organism evidence="10 11">
    <name type="scientific">Candidatus Desantisbacteria bacterium CG2_30_40_21</name>
    <dbReference type="NCBI Taxonomy" id="1817895"/>
    <lineage>
        <taxon>Bacteria</taxon>
        <taxon>Candidatus Desantisiibacteriota</taxon>
    </lineage>
</organism>
<keyword evidence="2 7" id="KW-0820">tRNA-binding</keyword>
<dbReference type="NCBIfam" id="TIGR00447">
    <property type="entry name" value="pth"/>
    <property type="match status" value="1"/>
</dbReference>
<comment type="subunit">
    <text evidence="7">Monomer.</text>
</comment>
<dbReference type="InterPro" id="IPR018171">
    <property type="entry name" value="Pept_tRNA_hydro_CS"/>
</dbReference>
<comment type="similarity">
    <text evidence="5 7 9">Belongs to the PTH family.</text>
</comment>
<keyword evidence="3 7" id="KW-0378">Hydrolase</keyword>
<dbReference type="InterPro" id="IPR036416">
    <property type="entry name" value="Pept_tRNA_hydro_sf"/>
</dbReference>
<evidence type="ECO:0000256" key="4">
    <source>
        <dbReference type="ARBA" id="ARBA00022884"/>
    </source>
</evidence>
<evidence type="ECO:0000256" key="6">
    <source>
        <dbReference type="ARBA" id="ARBA00050038"/>
    </source>
</evidence>
<dbReference type="STRING" id="1817895.AUJ95_02100"/>
<dbReference type="AlphaFoldDB" id="A0A1J5E3D9"/>
<feature type="site" description="Stabilizes the basic form of H active site to accept a proton" evidence="7">
    <location>
        <position position="107"/>
    </location>
</feature>
<feature type="binding site" evidence="7">
    <location>
        <position position="82"/>
    </location>
    <ligand>
        <name>tRNA</name>
        <dbReference type="ChEBI" id="CHEBI:17843"/>
    </ligand>
</feature>
<dbReference type="Pfam" id="PF01195">
    <property type="entry name" value="Pept_tRNA_hydro"/>
    <property type="match status" value="1"/>
</dbReference>
<dbReference type="GO" id="GO:0006515">
    <property type="term" value="P:protein quality control for misfolded or incompletely synthesized proteins"/>
    <property type="evidence" value="ECO:0007669"/>
    <property type="project" value="UniProtKB-UniRule"/>
</dbReference>
<feature type="active site" description="Proton acceptor" evidence="7">
    <location>
        <position position="35"/>
    </location>
</feature>
<proteinExistence type="inferred from homology"/>